<reference evidence="3" key="1">
    <citation type="submission" date="2016-10" db="EMBL/GenBank/DDBJ databases">
        <authorList>
            <person name="Varghese N."/>
            <person name="Submissions S."/>
        </authorList>
    </citation>
    <scope>NUCLEOTIDE SEQUENCE [LARGE SCALE GENOMIC DNA]</scope>
    <source>
        <strain evidence="3">IMMIB L-1606</strain>
    </source>
</reference>
<accession>A0A1H1W484</accession>
<feature type="region of interest" description="Disordered" evidence="1">
    <location>
        <begin position="1"/>
        <end position="25"/>
    </location>
</feature>
<evidence type="ECO:0000256" key="1">
    <source>
        <dbReference type="SAM" id="MobiDB-lite"/>
    </source>
</evidence>
<dbReference type="InterPro" id="IPR021678">
    <property type="entry name" value="DUF3263"/>
</dbReference>
<evidence type="ECO:0000313" key="3">
    <source>
        <dbReference type="Proteomes" id="UP000198751"/>
    </source>
</evidence>
<dbReference type="EMBL" id="LT629779">
    <property type="protein sequence ID" value="SDS91530.1"/>
    <property type="molecule type" value="Genomic_DNA"/>
</dbReference>
<evidence type="ECO:0008006" key="4">
    <source>
        <dbReference type="Google" id="ProtNLM"/>
    </source>
</evidence>
<dbReference type="AlphaFoldDB" id="A0A1H1W484"/>
<name>A0A1H1W484_9MICC</name>
<organism evidence="2 3">
    <name type="scientific">Pseudarthrobacter equi</name>
    <dbReference type="NCBI Taxonomy" id="728066"/>
    <lineage>
        <taxon>Bacteria</taxon>
        <taxon>Bacillati</taxon>
        <taxon>Actinomycetota</taxon>
        <taxon>Actinomycetes</taxon>
        <taxon>Micrococcales</taxon>
        <taxon>Micrococcaceae</taxon>
        <taxon>Pseudarthrobacter</taxon>
    </lineage>
</organism>
<evidence type="ECO:0000313" key="2">
    <source>
        <dbReference type="EMBL" id="SDS91530.1"/>
    </source>
</evidence>
<dbReference type="RefSeq" id="WP_091718410.1">
    <property type="nucleotide sequence ID" value="NZ_CAUQLD010000029.1"/>
</dbReference>
<keyword evidence="3" id="KW-1185">Reference proteome</keyword>
<dbReference type="OrthoDB" id="3268863at2"/>
<protein>
    <recommendedName>
        <fullName evidence="4">DUF3263 domain-containing protein</fullName>
    </recommendedName>
</protein>
<sequence length="117" mass="13313">MAEPAREHLTGYPPEGGGGDGEANSLLADFTLKDSPLTEREQQILALERQWWKYAGAKEQAVRELFDLSATHYYQVLNALIDREDALAHDPMLVKRLRRLRTSRHRARTARRLGSDA</sequence>
<dbReference type="Proteomes" id="UP000198751">
    <property type="component" value="Chromosome I"/>
</dbReference>
<gene>
    <name evidence="2" type="ORF">SAMN04489743_1198</name>
</gene>
<dbReference type="Pfam" id="PF11662">
    <property type="entry name" value="DUF3263"/>
    <property type="match status" value="1"/>
</dbReference>
<proteinExistence type="predicted"/>